<sequence length="95" mass="10564">MERRQWVEVRWREGSVGGRGSEGSGGGKMEVRWREGSDVGVVVKAVVEGMAVKEVVEERWREGSGGGPWQRRKWWRKDGEKVVVEGVAVKVAGGQ</sequence>
<evidence type="ECO:0000313" key="2">
    <source>
        <dbReference type="Proteomes" id="UP001286313"/>
    </source>
</evidence>
<dbReference type="AlphaFoldDB" id="A0AAE1BS43"/>
<protein>
    <submittedName>
        <fullName evidence="1">Uncharacterized protein</fullName>
    </submittedName>
</protein>
<reference evidence="1" key="1">
    <citation type="submission" date="2023-10" db="EMBL/GenBank/DDBJ databases">
        <title>Genome assemblies of two species of porcelain crab, Petrolisthes cinctipes and Petrolisthes manimaculis (Anomura: Porcellanidae).</title>
        <authorList>
            <person name="Angst P."/>
        </authorList>
    </citation>
    <scope>NUCLEOTIDE SEQUENCE</scope>
    <source>
        <strain evidence="1">PB745_01</strain>
        <tissue evidence="1">Gill</tissue>
    </source>
</reference>
<proteinExistence type="predicted"/>
<dbReference type="Proteomes" id="UP001286313">
    <property type="component" value="Unassembled WGS sequence"/>
</dbReference>
<keyword evidence="2" id="KW-1185">Reference proteome</keyword>
<organism evidence="1 2">
    <name type="scientific">Petrolisthes cinctipes</name>
    <name type="common">Flat porcelain crab</name>
    <dbReference type="NCBI Taxonomy" id="88211"/>
    <lineage>
        <taxon>Eukaryota</taxon>
        <taxon>Metazoa</taxon>
        <taxon>Ecdysozoa</taxon>
        <taxon>Arthropoda</taxon>
        <taxon>Crustacea</taxon>
        <taxon>Multicrustacea</taxon>
        <taxon>Malacostraca</taxon>
        <taxon>Eumalacostraca</taxon>
        <taxon>Eucarida</taxon>
        <taxon>Decapoda</taxon>
        <taxon>Pleocyemata</taxon>
        <taxon>Anomura</taxon>
        <taxon>Galatheoidea</taxon>
        <taxon>Porcellanidae</taxon>
        <taxon>Petrolisthes</taxon>
    </lineage>
</organism>
<accession>A0AAE1BS43</accession>
<gene>
    <name evidence="1" type="ORF">Pcinc_039155</name>
</gene>
<comment type="caution">
    <text evidence="1">The sequence shown here is derived from an EMBL/GenBank/DDBJ whole genome shotgun (WGS) entry which is preliminary data.</text>
</comment>
<evidence type="ECO:0000313" key="1">
    <source>
        <dbReference type="EMBL" id="KAK3854359.1"/>
    </source>
</evidence>
<dbReference type="EMBL" id="JAWQEG010006607">
    <property type="protein sequence ID" value="KAK3854359.1"/>
    <property type="molecule type" value="Genomic_DNA"/>
</dbReference>
<name>A0AAE1BS43_PETCI</name>